<keyword evidence="7" id="KW-1185">Reference proteome</keyword>
<dbReference type="KEGG" id="ppai:E1956_31680"/>
<dbReference type="PANTHER" id="PTHR30126">
    <property type="entry name" value="HTH-TYPE TRANSCRIPTIONAL REGULATOR"/>
    <property type="match status" value="1"/>
</dbReference>
<dbReference type="GO" id="GO:0003700">
    <property type="term" value="F:DNA-binding transcription factor activity"/>
    <property type="evidence" value="ECO:0007669"/>
    <property type="project" value="InterPro"/>
</dbReference>
<dbReference type="PANTHER" id="PTHR30126:SF40">
    <property type="entry name" value="HTH-TYPE TRANSCRIPTIONAL REGULATOR GLTR"/>
    <property type="match status" value="1"/>
</dbReference>
<dbReference type="OrthoDB" id="464481at2"/>
<evidence type="ECO:0000256" key="2">
    <source>
        <dbReference type="ARBA" id="ARBA00023015"/>
    </source>
</evidence>
<dbReference type="SUPFAM" id="SSF53850">
    <property type="entry name" value="Periplasmic binding protein-like II"/>
    <property type="match status" value="1"/>
</dbReference>
<evidence type="ECO:0000259" key="5">
    <source>
        <dbReference type="PROSITE" id="PS50931"/>
    </source>
</evidence>
<dbReference type="RefSeq" id="WP_134756658.1">
    <property type="nucleotide sequence ID" value="NZ_CP038150.1"/>
</dbReference>
<evidence type="ECO:0000256" key="1">
    <source>
        <dbReference type="ARBA" id="ARBA00009437"/>
    </source>
</evidence>
<dbReference type="InterPro" id="IPR005119">
    <property type="entry name" value="LysR_subst-bd"/>
</dbReference>
<dbReference type="Pfam" id="PF03466">
    <property type="entry name" value="LysR_substrate"/>
    <property type="match status" value="1"/>
</dbReference>
<dbReference type="InterPro" id="IPR036390">
    <property type="entry name" value="WH_DNA-bd_sf"/>
</dbReference>
<name>A0A4P7CZD9_9BURK</name>
<feature type="domain" description="HTH lysR-type" evidence="5">
    <location>
        <begin position="1"/>
        <end position="58"/>
    </location>
</feature>
<dbReference type="AlphaFoldDB" id="A0A4P7CZD9"/>
<reference evidence="6 7" key="1">
    <citation type="submission" date="2019-03" db="EMBL/GenBank/DDBJ databases">
        <title>Paraburkholderia sp. 7MH5, isolated from subtropical forest soil.</title>
        <authorList>
            <person name="Gao Z.-H."/>
            <person name="Qiu L.-H."/>
        </authorList>
    </citation>
    <scope>NUCLEOTIDE SEQUENCE [LARGE SCALE GENOMIC DNA]</scope>
    <source>
        <strain evidence="6 7">7MH5</strain>
    </source>
</reference>
<sequence>MDLTDLKTFEAVARLGSMNKAAAELHTVQSNVTARIRALEEDLGLALFERHARGVVATPAGKRMMPFVGRIAKLVEDARAAARDDGTPAGALVLGSLETIMALRLSTLLAGFARKWPQVQLVVSSGNTAKLVRDVVECKLDGAFVAGPVEHPEIEQTRVFTEELVLVASPAVSSLKDLVKIADLKTVVFQLGCSYRQRLEAFLYGRGLVVAKPLEFGSLDAILSCVAMGVGVTLLPKGVVAQAALEGKVSVHRMPAELARMQTLFIRRRDGYVSSALGAFLEMAEGAARGKVKAA</sequence>
<organism evidence="6 7">
    <name type="scientific">Paraburkholderia pallida</name>
    <dbReference type="NCBI Taxonomy" id="2547399"/>
    <lineage>
        <taxon>Bacteria</taxon>
        <taxon>Pseudomonadati</taxon>
        <taxon>Pseudomonadota</taxon>
        <taxon>Betaproteobacteria</taxon>
        <taxon>Burkholderiales</taxon>
        <taxon>Burkholderiaceae</taxon>
        <taxon>Paraburkholderia</taxon>
    </lineage>
</organism>
<dbReference type="GO" id="GO:0000976">
    <property type="term" value="F:transcription cis-regulatory region binding"/>
    <property type="evidence" value="ECO:0007669"/>
    <property type="project" value="TreeGrafter"/>
</dbReference>
<protein>
    <submittedName>
        <fullName evidence="6">LysR family transcriptional regulator</fullName>
    </submittedName>
</protein>
<dbReference type="FunFam" id="1.10.10.10:FF:000001">
    <property type="entry name" value="LysR family transcriptional regulator"/>
    <property type="match status" value="1"/>
</dbReference>
<evidence type="ECO:0000313" key="7">
    <source>
        <dbReference type="Proteomes" id="UP000295727"/>
    </source>
</evidence>
<gene>
    <name evidence="6" type="ORF">E1956_31680</name>
</gene>
<comment type="similarity">
    <text evidence="1">Belongs to the LysR transcriptional regulatory family.</text>
</comment>
<proteinExistence type="inferred from homology"/>
<evidence type="ECO:0000256" key="4">
    <source>
        <dbReference type="ARBA" id="ARBA00023163"/>
    </source>
</evidence>
<dbReference type="Proteomes" id="UP000295727">
    <property type="component" value="Chromosome 3"/>
</dbReference>
<keyword evidence="3" id="KW-0238">DNA-binding</keyword>
<keyword evidence="2" id="KW-0805">Transcription regulation</keyword>
<dbReference type="Pfam" id="PF00126">
    <property type="entry name" value="HTH_1"/>
    <property type="match status" value="1"/>
</dbReference>
<dbReference type="EMBL" id="CP038150">
    <property type="protein sequence ID" value="QBR01719.1"/>
    <property type="molecule type" value="Genomic_DNA"/>
</dbReference>
<keyword evidence="4" id="KW-0804">Transcription</keyword>
<dbReference type="InterPro" id="IPR036388">
    <property type="entry name" value="WH-like_DNA-bd_sf"/>
</dbReference>
<dbReference type="InterPro" id="IPR000847">
    <property type="entry name" value="LysR_HTH_N"/>
</dbReference>
<dbReference type="Gene3D" id="3.40.190.290">
    <property type="match status" value="1"/>
</dbReference>
<dbReference type="PROSITE" id="PS50931">
    <property type="entry name" value="HTH_LYSR"/>
    <property type="match status" value="1"/>
</dbReference>
<accession>A0A4P7CZD9</accession>
<evidence type="ECO:0000313" key="6">
    <source>
        <dbReference type="EMBL" id="QBR01719.1"/>
    </source>
</evidence>
<evidence type="ECO:0000256" key="3">
    <source>
        <dbReference type="ARBA" id="ARBA00023125"/>
    </source>
</evidence>
<dbReference type="SUPFAM" id="SSF46785">
    <property type="entry name" value="Winged helix' DNA-binding domain"/>
    <property type="match status" value="1"/>
</dbReference>
<dbReference type="Gene3D" id="1.10.10.10">
    <property type="entry name" value="Winged helix-like DNA-binding domain superfamily/Winged helix DNA-binding domain"/>
    <property type="match status" value="1"/>
</dbReference>
<dbReference type="PRINTS" id="PR00039">
    <property type="entry name" value="HTHLYSR"/>
</dbReference>